<gene>
    <name evidence="2" type="ORF">PANT1444_LOCUS84</name>
</gene>
<proteinExistence type="predicted"/>
<evidence type="ECO:0000313" key="2">
    <source>
        <dbReference type="EMBL" id="CAD8465918.1"/>
    </source>
</evidence>
<reference evidence="2" key="1">
    <citation type="submission" date="2021-01" db="EMBL/GenBank/DDBJ databases">
        <authorList>
            <person name="Corre E."/>
            <person name="Pelletier E."/>
            <person name="Niang G."/>
            <person name="Scheremetjew M."/>
            <person name="Finn R."/>
            <person name="Kale V."/>
            <person name="Holt S."/>
            <person name="Cochrane G."/>
            <person name="Meng A."/>
            <person name="Brown T."/>
            <person name="Cohen L."/>
        </authorList>
    </citation>
    <scope>NUCLEOTIDE SEQUENCE</scope>
    <source>
        <strain evidence="2">CCMP1374</strain>
    </source>
</reference>
<name>A0A7S0DVD3_9EUKA</name>
<accession>A0A7S0DVD3</accession>
<organism evidence="2">
    <name type="scientific">Phaeocystis antarctica</name>
    <dbReference type="NCBI Taxonomy" id="33657"/>
    <lineage>
        <taxon>Eukaryota</taxon>
        <taxon>Haptista</taxon>
        <taxon>Haptophyta</taxon>
        <taxon>Prymnesiophyceae</taxon>
        <taxon>Phaeocystales</taxon>
        <taxon>Phaeocystaceae</taxon>
        <taxon>Phaeocystis</taxon>
    </lineage>
</organism>
<feature type="signal peptide" evidence="1">
    <location>
        <begin position="1"/>
        <end position="21"/>
    </location>
</feature>
<evidence type="ECO:0000256" key="1">
    <source>
        <dbReference type="SAM" id="SignalP"/>
    </source>
</evidence>
<sequence>MLGALLVLPAAALLTSPRAASRGLSLAPKSSCFTVAPRHPAVRADESSVFTAEELAALEAASVSLGPCGEKMNALSQKPETLFANIRAPDGVPDPETGRAPNMIDRPVDEETWAAVRAGWPVLAPRSDAELNAAVRPIRMVKVSLDDAKQRAEDEEGK</sequence>
<dbReference type="EMBL" id="HBEP01000161">
    <property type="protein sequence ID" value="CAD8465918.1"/>
    <property type="molecule type" value="Transcribed_RNA"/>
</dbReference>
<protein>
    <submittedName>
        <fullName evidence="2">Uncharacterized protein</fullName>
    </submittedName>
</protein>
<dbReference type="AlphaFoldDB" id="A0A7S0DVD3"/>
<keyword evidence="1" id="KW-0732">Signal</keyword>
<feature type="chain" id="PRO_5031393063" evidence="1">
    <location>
        <begin position="22"/>
        <end position="158"/>
    </location>
</feature>